<feature type="domain" description="RlpA-like protein double-psi beta-barrel" evidence="5">
    <location>
        <begin position="58"/>
        <end position="149"/>
    </location>
</feature>
<dbReference type="AlphaFoldDB" id="A0A061JHB8"/>
<dbReference type="CDD" id="cd22268">
    <property type="entry name" value="DPBB_RlpA-like"/>
    <property type="match status" value="1"/>
</dbReference>
<organism evidence="6 7">
    <name type="scientific">Holospora undulata HU1</name>
    <dbReference type="NCBI Taxonomy" id="1321371"/>
    <lineage>
        <taxon>Bacteria</taxon>
        <taxon>Pseudomonadati</taxon>
        <taxon>Pseudomonadota</taxon>
        <taxon>Alphaproteobacteria</taxon>
        <taxon>Holosporales</taxon>
        <taxon>Holosporaceae</taxon>
        <taxon>Holospora</taxon>
    </lineage>
</organism>
<comment type="function">
    <text evidence="3">Lytic transglycosylase with a strong preference for naked glycan strands that lack stem peptides.</text>
</comment>
<dbReference type="GO" id="GO:0005886">
    <property type="term" value="C:plasma membrane"/>
    <property type="evidence" value="ECO:0007669"/>
    <property type="project" value="UniProtKB-SubCell"/>
</dbReference>
<evidence type="ECO:0000256" key="1">
    <source>
        <dbReference type="ARBA" id="ARBA00023239"/>
    </source>
</evidence>
<dbReference type="HAMAP" id="MF_02071">
    <property type="entry name" value="RlpA"/>
    <property type="match status" value="1"/>
</dbReference>
<comment type="similarity">
    <text evidence="3 4">Belongs to the RlpA family.</text>
</comment>
<keyword evidence="7" id="KW-1185">Reference proteome</keyword>
<dbReference type="InterPro" id="IPR036908">
    <property type="entry name" value="RlpA-like_sf"/>
</dbReference>
<keyword evidence="1 3" id="KW-0456">Lyase</keyword>
<evidence type="ECO:0000259" key="5">
    <source>
        <dbReference type="Pfam" id="PF03330"/>
    </source>
</evidence>
<proteinExistence type="inferred from homology"/>
<dbReference type="InterPro" id="IPR034718">
    <property type="entry name" value="RlpA"/>
</dbReference>
<keyword evidence="2 3" id="KW-0961">Cell wall biogenesis/degradation</keyword>
<dbReference type="Gene3D" id="2.40.40.10">
    <property type="entry name" value="RlpA-like domain"/>
    <property type="match status" value="1"/>
</dbReference>
<dbReference type="Pfam" id="PF03330">
    <property type="entry name" value="DPBB_1"/>
    <property type="match status" value="1"/>
</dbReference>
<gene>
    <name evidence="3" type="primary">rlpA</name>
    <name evidence="6" type="ORF">K737_300912</name>
</gene>
<comment type="subcellular location">
    <subcellularLocation>
        <location evidence="3">Cell membrane</location>
        <topology evidence="3">Lipid-anchor</topology>
    </subcellularLocation>
</comment>
<name>A0A061JHB8_9PROT</name>
<dbReference type="GO" id="GO:0008932">
    <property type="term" value="F:lytic endotransglycosylase activity"/>
    <property type="evidence" value="ECO:0007669"/>
    <property type="project" value="UniProtKB-UniRule"/>
</dbReference>
<keyword evidence="3" id="KW-1003">Cell membrane</keyword>
<evidence type="ECO:0000256" key="3">
    <source>
        <dbReference type="HAMAP-Rule" id="MF_02071"/>
    </source>
</evidence>
<keyword evidence="3" id="KW-0449">Lipoprotein</keyword>
<dbReference type="PANTHER" id="PTHR34183">
    <property type="entry name" value="ENDOLYTIC PEPTIDOGLYCAN TRANSGLYCOSYLASE RLPA"/>
    <property type="match status" value="1"/>
</dbReference>
<evidence type="ECO:0000256" key="2">
    <source>
        <dbReference type="ARBA" id="ARBA00023316"/>
    </source>
</evidence>
<dbReference type="Proteomes" id="UP000026922">
    <property type="component" value="Unassembled WGS sequence"/>
</dbReference>
<dbReference type="EMBL" id="ARPM03000161">
    <property type="protein sequence ID" value="ETZ04692.1"/>
    <property type="molecule type" value="Genomic_DNA"/>
</dbReference>
<accession>A0A061JHB8</accession>
<dbReference type="EC" id="4.2.2.-" evidence="3"/>
<comment type="caution">
    <text evidence="6">The sequence shown here is derived from an EMBL/GenBank/DDBJ whole genome shotgun (WGS) entry which is preliminary data.</text>
</comment>
<evidence type="ECO:0000256" key="4">
    <source>
        <dbReference type="RuleBase" id="RU003495"/>
    </source>
</evidence>
<sequence>MGKRKVWWGIASALCVMLVGCDPCEEVKRPQIQKKGTQAPYLIKGVWYYPQSHYHLKEEGVASYYGINDGEHNGLDAMGGTYNMHKMTAAHKTLPLPSVVQVHNLKNNRCVLVAVTDRGPFIKGRVIDVSVQAAKVLGFFHEGTAPVRIYALERESKVLTELAKNISLKWNSLSDLLPEVRKLCQNYQNDFPSSPGSNSCKANRVHLDSGRSVSLKKIAIERSKPKIQNELVIKNIESVRSKKNIQKALVTKKIYVSVAHLSFDEATWVRVQSNTFHWICSGIKKVQNSGHKPFMILLGPFLNQSQAQKVINFFKKNHMSAVVVPLS</sequence>
<dbReference type="GO" id="GO:0000270">
    <property type="term" value="P:peptidoglycan metabolic process"/>
    <property type="evidence" value="ECO:0007669"/>
    <property type="project" value="UniProtKB-UniRule"/>
</dbReference>
<dbReference type="InterPro" id="IPR009009">
    <property type="entry name" value="RlpA-like_DPBB"/>
</dbReference>
<dbReference type="InterPro" id="IPR012997">
    <property type="entry name" value="RplA"/>
</dbReference>
<keyword evidence="3" id="KW-0564">Palmitate</keyword>
<dbReference type="PROSITE" id="PS51257">
    <property type="entry name" value="PROKAR_LIPOPROTEIN"/>
    <property type="match status" value="1"/>
</dbReference>
<dbReference type="GO" id="GO:0071555">
    <property type="term" value="P:cell wall organization"/>
    <property type="evidence" value="ECO:0007669"/>
    <property type="project" value="UniProtKB-KW"/>
</dbReference>
<reference evidence="6 7" key="1">
    <citation type="journal article" date="2013" name="Genome Announc.">
        <title>Draft Genome Sequence of Holospora undulata Strain HU1, a Micronucleus-Specific Symbiont of the Ciliate Paramecium caudatum.</title>
        <authorList>
            <person name="Dohra H."/>
            <person name="Suzuki H."/>
            <person name="Suzuki T."/>
            <person name="Tanaka K."/>
            <person name="Fujishima M."/>
        </authorList>
    </citation>
    <scope>NUCLEOTIDE SEQUENCE [LARGE SCALE GENOMIC DNA]</scope>
    <source>
        <strain evidence="6 7">HU1</strain>
    </source>
</reference>
<evidence type="ECO:0000313" key="7">
    <source>
        <dbReference type="Proteomes" id="UP000026922"/>
    </source>
</evidence>
<evidence type="ECO:0000313" key="6">
    <source>
        <dbReference type="EMBL" id="ETZ04692.1"/>
    </source>
</evidence>
<keyword evidence="3" id="KW-0472">Membrane</keyword>
<dbReference type="PANTHER" id="PTHR34183:SF1">
    <property type="entry name" value="ENDOLYTIC PEPTIDOGLYCAN TRANSGLYCOSYLASE RLPA"/>
    <property type="match status" value="1"/>
</dbReference>
<dbReference type="NCBIfam" id="TIGR00413">
    <property type="entry name" value="rlpA"/>
    <property type="match status" value="1"/>
</dbReference>
<protein>
    <recommendedName>
        <fullName evidence="3">Endolytic peptidoglycan transglycosylase RlpA</fullName>
        <ecNumber evidence="3">4.2.2.-</ecNumber>
    </recommendedName>
</protein>
<dbReference type="SUPFAM" id="SSF50685">
    <property type="entry name" value="Barwin-like endoglucanases"/>
    <property type="match status" value="1"/>
</dbReference>
<dbReference type="RefSeq" id="WP_006292674.1">
    <property type="nucleotide sequence ID" value="NZ_ARPM03000161.1"/>
</dbReference>